<evidence type="ECO:0000313" key="2">
    <source>
        <dbReference type="Proteomes" id="UP000193920"/>
    </source>
</evidence>
<protein>
    <submittedName>
        <fullName evidence="1">Uncharacterized protein</fullName>
    </submittedName>
</protein>
<name>A0A1Y2AGN5_9FUNG</name>
<dbReference type="Proteomes" id="UP000193920">
    <property type="component" value="Unassembled WGS sequence"/>
</dbReference>
<dbReference type="EMBL" id="MCOG01000272">
    <property type="protein sequence ID" value="ORY21115.1"/>
    <property type="molecule type" value="Genomic_DNA"/>
</dbReference>
<proteinExistence type="predicted"/>
<gene>
    <name evidence="1" type="ORF">LY90DRAFT_676393</name>
</gene>
<evidence type="ECO:0000313" key="1">
    <source>
        <dbReference type="EMBL" id="ORY21115.1"/>
    </source>
</evidence>
<accession>A0A1Y2AGN5</accession>
<organism evidence="1 2">
    <name type="scientific">Neocallimastix californiae</name>
    <dbReference type="NCBI Taxonomy" id="1754190"/>
    <lineage>
        <taxon>Eukaryota</taxon>
        <taxon>Fungi</taxon>
        <taxon>Fungi incertae sedis</taxon>
        <taxon>Chytridiomycota</taxon>
        <taxon>Chytridiomycota incertae sedis</taxon>
        <taxon>Neocallimastigomycetes</taxon>
        <taxon>Neocallimastigales</taxon>
        <taxon>Neocallimastigaceae</taxon>
        <taxon>Neocallimastix</taxon>
    </lineage>
</organism>
<sequence length="398" mass="44445">MQISILNNYKPISINNNIKHNNIPKLQSLKADTVSFTGEEKVNKKNQINAIKSEISKLNTKSKTYTQDILNVVGIKYKTNEKGKLILEKYDQPFGYTFSDIGVDENRLFKDIVEIEKTANFSNTNATNLGNLEFISGIGLADGSYIAVNFNGSNITDTGNLIYIGGEPIFDNSKLTNLEKIKYIDGDVSFENSKITNLGDLVQIEGNANFNNSKIRNLVNLERIIGNATVANSKIESLGILKSIEGDADFRYTSKLKNLGNLKHIGGNADFTFSQIENIIKYTLKKVLDILKIPYKINQEGKYIIAEYVQPEEYKFSDIKVNENRIFKDIVAISGNADFRNTKISNLGSLAYIGGNVEFTDTDIKNVSSLRYIGGIAYINSFNPKKFKNLKYIGGGIR</sequence>
<reference evidence="1 2" key="1">
    <citation type="submission" date="2016-08" db="EMBL/GenBank/DDBJ databases">
        <title>A Parts List for Fungal Cellulosomes Revealed by Comparative Genomics.</title>
        <authorList>
            <consortium name="DOE Joint Genome Institute"/>
            <person name="Haitjema C.H."/>
            <person name="Gilmore S.P."/>
            <person name="Henske J.K."/>
            <person name="Solomon K.V."/>
            <person name="De Groot R."/>
            <person name="Kuo A."/>
            <person name="Mondo S.J."/>
            <person name="Salamov A.A."/>
            <person name="Labutti K."/>
            <person name="Zhao Z."/>
            <person name="Chiniquy J."/>
            <person name="Barry K."/>
            <person name="Brewer H.M."/>
            <person name="Purvine S.O."/>
            <person name="Wright A.T."/>
            <person name="Boxma B."/>
            <person name="Van Alen T."/>
            <person name="Hackstein J.H."/>
            <person name="Baker S.E."/>
            <person name="Grigoriev I.V."/>
            <person name="O'Malley M.A."/>
        </authorList>
    </citation>
    <scope>NUCLEOTIDE SEQUENCE [LARGE SCALE GENOMIC DNA]</scope>
    <source>
        <strain evidence="1 2">G1</strain>
    </source>
</reference>
<keyword evidence="2" id="KW-1185">Reference proteome</keyword>
<comment type="caution">
    <text evidence="1">The sequence shown here is derived from an EMBL/GenBank/DDBJ whole genome shotgun (WGS) entry which is preliminary data.</text>
</comment>
<dbReference type="AlphaFoldDB" id="A0A1Y2AGN5"/>